<comment type="caution">
    <text evidence="2">The sequence shown here is derived from an EMBL/GenBank/DDBJ whole genome shotgun (WGS) entry which is preliminary data.</text>
</comment>
<keyword evidence="3" id="KW-1185">Reference proteome</keyword>
<evidence type="ECO:0000313" key="3">
    <source>
        <dbReference type="Proteomes" id="UP001434883"/>
    </source>
</evidence>
<reference evidence="2 3" key="1">
    <citation type="submission" date="2021-06" db="EMBL/GenBank/DDBJ databases">
        <authorList>
            <person name="Palmer J.M."/>
        </authorList>
    </citation>
    <scope>NUCLEOTIDE SEQUENCE [LARGE SCALE GENOMIC DNA]</scope>
    <source>
        <strain evidence="2 3">XC_2019</strain>
        <tissue evidence="2">Muscle</tissue>
    </source>
</reference>
<accession>A0ABV0RIE1</accession>
<organism evidence="2 3">
    <name type="scientific">Xenoophorus captivus</name>
    <dbReference type="NCBI Taxonomy" id="1517983"/>
    <lineage>
        <taxon>Eukaryota</taxon>
        <taxon>Metazoa</taxon>
        <taxon>Chordata</taxon>
        <taxon>Craniata</taxon>
        <taxon>Vertebrata</taxon>
        <taxon>Euteleostomi</taxon>
        <taxon>Actinopterygii</taxon>
        <taxon>Neopterygii</taxon>
        <taxon>Teleostei</taxon>
        <taxon>Neoteleostei</taxon>
        <taxon>Acanthomorphata</taxon>
        <taxon>Ovalentaria</taxon>
        <taxon>Atherinomorphae</taxon>
        <taxon>Cyprinodontiformes</taxon>
        <taxon>Goodeidae</taxon>
        <taxon>Xenoophorus</taxon>
    </lineage>
</organism>
<name>A0ABV0RIE1_9TELE</name>
<dbReference type="Proteomes" id="UP001434883">
    <property type="component" value="Unassembled WGS sequence"/>
</dbReference>
<proteinExistence type="predicted"/>
<evidence type="ECO:0008006" key="4">
    <source>
        <dbReference type="Google" id="ProtNLM"/>
    </source>
</evidence>
<gene>
    <name evidence="2" type="ORF">XENOCAPTIV_021037</name>
</gene>
<protein>
    <recommendedName>
        <fullName evidence="4">Agouti signaling protein</fullName>
    </recommendedName>
</protein>
<sequence length="106" mass="11895">MAMHHNKCPKIESIRKNPPSCTASDTGEDSCPKKKKKISCIHHKRNSSQKKNKSESKVTELLQPTATLSSAIVPKNKKIVSLKDLFVPLTKCVMKSISFCWAYFTC</sequence>
<evidence type="ECO:0000256" key="1">
    <source>
        <dbReference type="SAM" id="MobiDB-lite"/>
    </source>
</evidence>
<dbReference type="EMBL" id="JAHRIN010046584">
    <property type="protein sequence ID" value="MEQ2207915.1"/>
    <property type="molecule type" value="Genomic_DNA"/>
</dbReference>
<feature type="region of interest" description="Disordered" evidence="1">
    <location>
        <begin position="1"/>
        <end position="36"/>
    </location>
</feature>
<evidence type="ECO:0000313" key="2">
    <source>
        <dbReference type="EMBL" id="MEQ2207915.1"/>
    </source>
</evidence>